<dbReference type="Proteomes" id="UP001324384">
    <property type="component" value="Chromosome"/>
</dbReference>
<organism evidence="2 3">
    <name type="scientific">Moraxella canis</name>
    <dbReference type="NCBI Taxonomy" id="90239"/>
    <lineage>
        <taxon>Bacteria</taxon>
        <taxon>Pseudomonadati</taxon>
        <taxon>Pseudomonadota</taxon>
        <taxon>Gammaproteobacteria</taxon>
        <taxon>Moraxellales</taxon>
        <taxon>Moraxellaceae</taxon>
        <taxon>Moraxella</taxon>
    </lineage>
</organism>
<evidence type="ECO:0000256" key="1">
    <source>
        <dbReference type="SAM" id="MobiDB-lite"/>
    </source>
</evidence>
<gene>
    <name evidence="2" type="ORF">U0021_09060</name>
</gene>
<sequence>MNTLQISGKVIKADYHNDQCVMIVLDAVKGGLELNVQSHNVVIHEGDYVIATGRLQNIIEKLVGSRSTVEVKILAVAVEKLEIIQQASSKNSSQVAALEKKESVGVVKSEQQNSQPASNFDQQITESSDKNIPQTQSNDQYVMSENSQPTHHENENFKSHDVKNHQQLVGSNANSGHFSDAENQTTASSHSQNFQESDEDDFFTEDEMDAMRQGGYDPDEDIHAGSQVVSPEQTFEVNEDDYKAENQVYAEIGAKDNNPMSCFC</sequence>
<feature type="compositionally biased region" description="Polar residues" evidence="1">
    <location>
        <begin position="170"/>
        <end position="193"/>
    </location>
</feature>
<name>A0ABZ0WX86_9GAMM</name>
<proteinExistence type="predicted"/>
<dbReference type="RefSeq" id="WP_114801048.1">
    <property type="nucleotide sequence ID" value="NZ_CP139961.1"/>
</dbReference>
<feature type="region of interest" description="Disordered" evidence="1">
    <location>
        <begin position="107"/>
        <end position="135"/>
    </location>
</feature>
<protein>
    <submittedName>
        <fullName evidence="2">Uncharacterized protein</fullName>
    </submittedName>
</protein>
<evidence type="ECO:0000313" key="3">
    <source>
        <dbReference type="Proteomes" id="UP001324384"/>
    </source>
</evidence>
<evidence type="ECO:0000313" key="2">
    <source>
        <dbReference type="EMBL" id="WQE03871.1"/>
    </source>
</evidence>
<feature type="region of interest" description="Disordered" evidence="1">
    <location>
        <begin position="170"/>
        <end position="199"/>
    </location>
</feature>
<feature type="compositionally biased region" description="Polar residues" evidence="1">
    <location>
        <begin position="109"/>
        <end position="135"/>
    </location>
</feature>
<accession>A0ABZ0WX86</accession>
<dbReference type="EMBL" id="CP139961">
    <property type="protein sequence ID" value="WQE03871.1"/>
    <property type="molecule type" value="Genomic_DNA"/>
</dbReference>
<keyword evidence="3" id="KW-1185">Reference proteome</keyword>
<feature type="region of interest" description="Disordered" evidence="1">
    <location>
        <begin position="211"/>
        <end position="233"/>
    </location>
</feature>
<reference evidence="2 3" key="1">
    <citation type="submission" date="2023-12" db="EMBL/GenBank/DDBJ databases">
        <title>Genome sequencing and assembly of bacterial species from a model synthetic community.</title>
        <authorList>
            <person name="Hogle S.L."/>
        </authorList>
    </citation>
    <scope>NUCLEOTIDE SEQUENCE [LARGE SCALE GENOMIC DNA]</scope>
    <source>
        <strain evidence="2 3">HAMBI_2792</strain>
    </source>
</reference>